<dbReference type="Proteomes" id="UP000632138">
    <property type="component" value="Unassembled WGS sequence"/>
</dbReference>
<reference evidence="2 3" key="1">
    <citation type="submission" date="2021-01" db="EMBL/GenBank/DDBJ databases">
        <title>Actinoplanes sp. nov. LDG1-06 isolated from lichen.</title>
        <authorList>
            <person name="Saeng-In P."/>
            <person name="Phongsopitanun W."/>
            <person name="Kanchanasin P."/>
            <person name="Yuki M."/>
            <person name="Kudo T."/>
            <person name="Ohkuma M."/>
            <person name="Tanasupawat S."/>
        </authorList>
    </citation>
    <scope>NUCLEOTIDE SEQUENCE [LARGE SCALE GENOMIC DNA]</scope>
    <source>
        <strain evidence="2 3">LDG1-06</strain>
    </source>
</reference>
<sequence length="292" mass="31223">MNLQSPVSVTPSEHTGLISLAGALDAAAHDRVRAALGAALAYAGARRYHDVVVDVAGVRFIDAGTIRMLVGAHRTAAGAGRRFRLTGVRDTVRRAIVASGSAPVLLPYAEADTGPRPALVPRLLLGDGADDLARASAERQRAEDDQVRIRARIQQQAVDGEVRATRRTLLADLREQLRTRPRALISDDFLALADPETVYAAILMAATIVGGADACELRLEDKYGTVWRRGFGDDPFPVVHAYTLRTPDGQVAGILALHFRSDERPGEPELVAECAETALSFTDRPGMPAPPG</sequence>
<dbReference type="RefSeq" id="WP_203379853.1">
    <property type="nucleotide sequence ID" value="NZ_JAENHP010000012.1"/>
</dbReference>
<protein>
    <submittedName>
        <fullName evidence="2">STAS domain-containing protein</fullName>
    </submittedName>
</protein>
<dbReference type="InterPro" id="IPR058548">
    <property type="entry name" value="MlaB-like_STAS"/>
</dbReference>
<dbReference type="EMBL" id="JAENHP010000012">
    <property type="protein sequence ID" value="MBM2619872.1"/>
    <property type="molecule type" value="Genomic_DNA"/>
</dbReference>
<evidence type="ECO:0000313" key="3">
    <source>
        <dbReference type="Proteomes" id="UP000632138"/>
    </source>
</evidence>
<evidence type="ECO:0000259" key="1">
    <source>
        <dbReference type="PROSITE" id="PS50801"/>
    </source>
</evidence>
<accession>A0ABS2AJ53</accession>
<name>A0ABS2AJ53_9ACTN</name>
<gene>
    <name evidence="2" type="ORF">JIG36_30610</name>
</gene>
<organism evidence="2 3">
    <name type="scientific">Paractinoplanes ovalisporus</name>
    <dbReference type="NCBI Taxonomy" id="2810368"/>
    <lineage>
        <taxon>Bacteria</taxon>
        <taxon>Bacillati</taxon>
        <taxon>Actinomycetota</taxon>
        <taxon>Actinomycetes</taxon>
        <taxon>Micromonosporales</taxon>
        <taxon>Micromonosporaceae</taxon>
        <taxon>Paractinoplanes</taxon>
    </lineage>
</organism>
<dbReference type="Gene3D" id="3.30.750.24">
    <property type="entry name" value="STAS domain"/>
    <property type="match status" value="1"/>
</dbReference>
<keyword evidence="3" id="KW-1185">Reference proteome</keyword>
<dbReference type="CDD" id="cd07043">
    <property type="entry name" value="STAS_anti-anti-sigma_factors"/>
    <property type="match status" value="1"/>
</dbReference>
<comment type="caution">
    <text evidence="2">The sequence shown here is derived from an EMBL/GenBank/DDBJ whole genome shotgun (WGS) entry which is preliminary data.</text>
</comment>
<dbReference type="SUPFAM" id="SSF52091">
    <property type="entry name" value="SpoIIaa-like"/>
    <property type="match status" value="1"/>
</dbReference>
<dbReference type="InterPro" id="IPR036513">
    <property type="entry name" value="STAS_dom_sf"/>
</dbReference>
<dbReference type="PROSITE" id="PS50801">
    <property type="entry name" value="STAS"/>
    <property type="match status" value="1"/>
</dbReference>
<proteinExistence type="predicted"/>
<feature type="domain" description="STAS" evidence="1">
    <location>
        <begin position="5"/>
        <end position="100"/>
    </location>
</feature>
<dbReference type="Pfam" id="PF13466">
    <property type="entry name" value="STAS_2"/>
    <property type="match status" value="1"/>
</dbReference>
<dbReference type="InterPro" id="IPR002645">
    <property type="entry name" value="STAS_dom"/>
</dbReference>
<evidence type="ECO:0000313" key="2">
    <source>
        <dbReference type="EMBL" id="MBM2619872.1"/>
    </source>
</evidence>